<dbReference type="GO" id="GO:0005739">
    <property type="term" value="C:mitochondrion"/>
    <property type="evidence" value="ECO:0007669"/>
    <property type="project" value="TreeGrafter"/>
</dbReference>
<dbReference type="SUPFAM" id="SSF53150">
    <property type="entry name" value="DNA repair protein MutS, domain II"/>
    <property type="match status" value="1"/>
</dbReference>
<evidence type="ECO:0000256" key="8">
    <source>
        <dbReference type="SAM" id="MobiDB-lite"/>
    </source>
</evidence>
<dbReference type="Pfam" id="PF00488">
    <property type="entry name" value="MutS_V"/>
    <property type="match status" value="1"/>
</dbReference>
<dbReference type="InterPro" id="IPR007696">
    <property type="entry name" value="DNA_mismatch_repair_MutS_core"/>
</dbReference>
<dbReference type="InterPro" id="IPR027417">
    <property type="entry name" value="P-loop_NTPase"/>
</dbReference>
<dbReference type="InterPro" id="IPR016151">
    <property type="entry name" value="DNA_mismatch_repair_MutS_N"/>
</dbReference>
<dbReference type="Gene3D" id="3.40.1170.10">
    <property type="entry name" value="DNA repair protein MutS, domain I"/>
    <property type="match status" value="1"/>
</dbReference>
<evidence type="ECO:0000256" key="7">
    <source>
        <dbReference type="RuleBase" id="RU003756"/>
    </source>
</evidence>
<dbReference type="Gene3D" id="3.30.420.110">
    <property type="entry name" value="MutS, connector domain"/>
    <property type="match status" value="1"/>
</dbReference>
<comment type="caution">
    <text evidence="10">The sequence shown here is derived from an EMBL/GenBank/DDBJ whole genome shotgun (WGS) entry which is preliminary data.</text>
</comment>
<dbReference type="GO" id="GO:0005524">
    <property type="term" value="F:ATP binding"/>
    <property type="evidence" value="ECO:0007669"/>
    <property type="project" value="UniProtKB-KW"/>
</dbReference>
<evidence type="ECO:0000256" key="3">
    <source>
        <dbReference type="ARBA" id="ARBA00022763"/>
    </source>
</evidence>
<dbReference type="InterPro" id="IPR017261">
    <property type="entry name" value="DNA_mismatch_repair_MutS/MSH"/>
</dbReference>
<gene>
    <name evidence="10" type="primary">msh1</name>
    <name evidence="10" type="ORF">H4R26_002875</name>
</gene>
<dbReference type="Pfam" id="PF01624">
    <property type="entry name" value="MutS_I"/>
    <property type="match status" value="1"/>
</dbReference>
<feature type="region of interest" description="Disordered" evidence="8">
    <location>
        <begin position="1"/>
        <end position="28"/>
    </location>
</feature>
<dbReference type="AlphaFoldDB" id="A0A9W8EI38"/>
<protein>
    <submittedName>
        <fullName evidence="10">MutS protein 1</fullName>
    </submittedName>
</protein>
<dbReference type="InterPro" id="IPR007861">
    <property type="entry name" value="DNA_mismatch_repair_MutS_clamp"/>
</dbReference>
<dbReference type="InterPro" id="IPR036187">
    <property type="entry name" value="DNA_mismatch_repair_MutS_sf"/>
</dbReference>
<dbReference type="GO" id="GO:0006298">
    <property type="term" value="P:mismatch repair"/>
    <property type="evidence" value="ECO:0007669"/>
    <property type="project" value="InterPro"/>
</dbReference>
<keyword evidence="4" id="KW-0067">ATP-binding</keyword>
<dbReference type="InterPro" id="IPR045076">
    <property type="entry name" value="MutS"/>
</dbReference>
<comment type="similarity">
    <text evidence="1 7">Belongs to the DNA mismatch repair MutS family.</text>
</comment>
<keyword evidence="5 7" id="KW-0238">DNA-binding</keyword>
<comment type="function">
    <text evidence="7">Component of the post-replicative DNA mismatch repair system (MMR).</text>
</comment>
<evidence type="ECO:0000259" key="9">
    <source>
        <dbReference type="PROSITE" id="PS00486"/>
    </source>
</evidence>
<dbReference type="GO" id="GO:0030983">
    <property type="term" value="F:mismatched DNA binding"/>
    <property type="evidence" value="ECO:0007669"/>
    <property type="project" value="InterPro"/>
</dbReference>
<dbReference type="EMBL" id="JANBQF010000196">
    <property type="protein sequence ID" value="KAJ2003795.1"/>
    <property type="molecule type" value="Genomic_DNA"/>
</dbReference>
<evidence type="ECO:0000256" key="4">
    <source>
        <dbReference type="ARBA" id="ARBA00022840"/>
    </source>
</evidence>
<dbReference type="GO" id="GO:0043504">
    <property type="term" value="P:mitochondrial DNA repair"/>
    <property type="evidence" value="ECO:0007669"/>
    <property type="project" value="TreeGrafter"/>
</dbReference>
<dbReference type="InterPro" id="IPR036678">
    <property type="entry name" value="MutS_con_dom_sf"/>
</dbReference>
<dbReference type="GO" id="GO:0005634">
    <property type="term" value="C:nucleus"/>
    <property type="evidence" value="ECO:0007669"/>
    <property type="project" value="TreeGrafter"/>
</dbReference>
<dbReference type="PIRSF" id="PIRSF037677">
    <property type="entry name" value="DNA_mis_repair_Msh6"/>
    <property type="match status" value="1"/>
</dbReference>
<evidence type="ECO:0000256" key="1">
    <source>
        <dbReference type="ARBA" id="ARBA00006271"/>
    </source>
</evidence>
<reference evidence="10" key="1">
    <citation type="submission" date="2022-07" db="EMBL/GenBank/DDBJ databases">
        <title>Phylogenomic reconstructions and comparative analyses of Kickxellomycotina fungi.</title>
        <authorList>
            <person name="Reynolds N.K."/>
            <person name="Stajich J.E."/>
            <person name="Barry K."/>
            <person name="Grigoriev I.V."/>
            <person name="Crous P."/>
            <person name="Smith M.E."/>
        </authorList>
    </citation>
    <scope>NUCLEOTIDE SEQUENCE</scope>
    <source>
        <strain evidence="10">IMI 214461</strain>
    </source>
</reference>
<evidence type="ECO:0000313" key="11">
    <source>
        <dbReference type="Proteomes" id="UP001150907"/>
    </source>
</evidence>
<dbReference type="NCBIfam" id="NF003810">
    <property type="entry name" value="PRK05399.1"/>
    <property type="match status" value="1"/>
</dbReference>
<evidence type="ECO:0000256" key="5">
    <source>
        <dbReference type="ARBA" id="ARBA00023125"/>
    </source>
</evidence>
<dbReference type="SMART" id="SM00534">
    <property type="entry name" value="MUTSac"/>
    <property type="match status" value="1"/>
</dbReference>
<dbReference type="Pfam" id="PF05192">
    <property type="entry name" value="MutS_III"/>
    <property type="match status" value="1"/>
</dbReference>
<feature type="domain" description="DNA mismatch repair proteins mutS family" evidence="9">
    <location>
        <begin position="803"/>
        <end position="819"/>
    </location>
</feature>
<dbReference type="Gene3D" id="3.40.50.300">
    <property type="entry name" value="P-loop containing nucleotide triphosphate hydrolases"/>
    <property type="match status" value="1"/>
</dbReference>
<evidence type="ECO:0000256" key="2">
    <source>
        <dbReference type="ARBA" id="ARBA00022741"/>
    </source>
</evidence>
<dbReference type="PANTHER" id="PTHR11361">
    <property type="entry name" value="DNA MISMATCH REPAIR PROTEIN MUTS FAMILY MEMBER"/>
    <property type="match status" value="1"/>
</dbReference>
<dbReference type="SUPFAM" id="SSF48334">
    <property type="entry name" value="DNA repair protein MutS, domain III"/>
    <property type="match status" value="1"/>
</dbReference>
<dbReference type="GO" id="GO:0140664">
    <property type="term" value="F:ATP-dependent DNA damage sensor activity"/>
    <property type="evidence" value="ECO:0007669"/>
    <property type="project" value="InterPro"/>
</dbReference>
<name>A0A9W8EI38_9FUNG</name>
<proteinExistence type="inferred from homology"/>
<dbReference type="OrthoDB" id="10252754at2759"/>
<feature type="region of interest" description="Disordered" evidence="8">
    <location>
        <begin position="43"/>
        <end position="69"/>
    </location>
</feature>
<accession>A0A9W8EI38</accession>
<evidence type="ECO:0000313" key="10">
    <source>
        <dbReference type="EMBL" id="KAJ2003795.1"/>
    </source>
</evidence>
<dbReference type="PANTHER" id="PTHR11361:SF34">
    <property type="entry name" value="DNA MISMATCH REPAIR PROTEIN MSH1, MITOCHONDRIAL"/>
    <property type="match status" value="1"/>
</dbReference>
<dbReference type="Pfam" id="PF05190">
    <property type="entry name" value="MutS_IV"/>
    <property type="match status" value="1"/>
</dbReference>
<dbReference type="Pfam" id="PF05188">
    <property type="entry name" value="MutS_II"/>
    <property type="match status" value="1"/>
</dbReference>
<keyword evidence="2 7" id="KW-0547">Nucleotide-binding</keyword>
<dbReference type="InterPro" id="IPR007860">
    <property type="entry name" value="DNA_mmatch_repair_MutS_con_dom"/>
</dbReference>
<evidence type="ECO:0000256" key="6">
    <source>
        <dbReference type="ARBA" id="ARBA00023204"/>
    </source>
</evidence>
<dbReference type="Proteomes" id="UP001150907">
    <property type="component" value="Unassembled WGS sequence"/>
</dbReference>
<dbReference type="SUPFAM" id="SSF55271">
    <property type="entry name" value="DNA repair protein MutS, domain I"/>
    <property type="match status" value="1"/>
</dbReference>
<organism evidence="10 11">
    <name type="scientific">Coemansia thaxteri</name>
    <dbReference type="NCBI Taxonomy" id="2663907"/>
    <lineage>
        <taxon>Eukaryota</taxon>
        <taxon>Fungi</taxon>
        <taxon>Fungi incertae sedis</taxon>
        <taxon>Zoopagomycota</taxon>
        <taxon>Kickxellomycotina</taxon>
        <taxon>Kickxellomycetes</taxon>
        <taxon>Kickxellales</taxon>
        <taxon>Kickxellaceae</taxon>
        <taxon>Coemansia</taxon>
    </lineage>
</organism>
<dbReference type="InterPro" id="IPR007695">
    <property type="entry name" value="DNA_mismatch_repair_MutS-lik_N"/>
</dbReference>
<dbReference type="SUPFAM" id="SSF52540">
    <property type="entry name" value="P-loop containing nucleoside triphosphate hydrolases"/>
    <property type="match status" value="1"/>
</dbReference>
<dbReference type="Gene3D" id="1.10.1420.10">
    <property type="match status" value="2"/>
</dbReference>
<dbReference type="PROSITE" id="PS00486">
    <property type="entry name" value="DNA_MISMATCH_REPAIR_2"/>
    <property type="match status" value="1"/>
</dbReference>
<sequence length="924" mass="100879">MARSTTVAGQQVPLLRRRRQQAQQQHWGPRAVWAAGRYSTRSAVARTDDGEEPGASQGEEASDKMGPGISSSAVLKTAREYRQKYPGSVLLVRVGDFYELYFEQADSVGGELLGLQVVDKKFRSGTVRFTGFPARSLLRYVELLVGRHGLSVALCEQFQDDPLSRTFARRVTRVITPGTLIEDQCVGDTRVHNYVMAVARADGDALGLAWLDVATGDFMTGVSHAVSLSADVARIRPREILADAACAAVRRALDAAHVAGTRPRVTGVAAASFVGPEPALLACAELSGGEKAAACAVLNYVAATQLGLLPPLQPPTRYCAEGHMRISAATAAALELVQPASALAAPRGSSAPAPAPAPHTLLAEIDRTRTSAGARLLAKRLTAPSTERAIIERRLDLVAFFNQTTRVRDRIYDRLPNIGDVERAVNKLSLNCGGPLDLLEIARTLAEVARIKSILAEHFDSPAPVTREPAAGGGWLARRKAASRHCTLDPEALHLVRAKERALQPLEPLVRDIELKIRPDADRDLRVFGFLRADCCPEITLLHRQLRAKDLEREKLQLKWQIHYKCGTLRLDTTPALGHFIEVSKRDSEKLMEDADFRMIQSLKSKVRFVNARWTNLLSEIEILRSAIRAEEIRVFDDLKNSALEASAAIRTNSKVLADFDVAISMSLIACDRQYTRPRLAADPSTDSHLIVHGRHPVVESQLLAASRQYVSNDCEFASPDARVLLLTGPNMGGKSTFLRQTALISILAQMGSFVPATDAHLHIFDAIYSRIGAHDNVALDQSTFMVEMSETADILRHATDRSLVILDEIGRGTATAEGISIAYATLRYLHDRTRCMAIFATHYHELVPHVVPALTAVRPLQTKVFEDGLGGFAFLHKVGPGICQKSHALYVAQIAGIPKEVLAAARHFAATQLNTTRSLCPTE</sequence>
<dbReference type="SMART" id="SM00533">
    <property type="entry name" value="MUTSd"/>
    <property type="match status" value="1"/>
</dbReference>
<keyword evidence="6 7" id="KW-0234">DNA repair</keyword>
<dbReference type="InterPro" id="IPR000432">
    <property type="entry name" value="DNA_mismatch_repair_MutS_C"/>
</dbReference>
<keyword evidence="11" id="KW-1185">Reference proteome</keyword>
<keyword evidence="3 7" id="KW-0227">DNA damage</keyword>